<feature type="transmembrane region" description="Helical" evidence="6">
    <location>
        <begin position="246"/>
        <end position="269"/>
    </location>
</feature>
<keyword evidence="11" id="KW-1185">Reference proteome</keyword>
<comment type="subcellular location">
    <subcellularLocation>
        <location evidence="1">Membrane</location>
        <topology evidence="1">Multi-pass membrane protein</topology>
    </subcellularLocation>
</comment>
<evidence type="ECO:0000256" key="5">
    <source>
        <dbReference type="ARBA" id="ARBA00023157"/>
    </source>
</evidence>
<evidence type="ECO:0000313" key="11">
    <source>
        <dbReference type="Proteomes" id="UP000694424"/>
    </source>
</evidence>
<dbReference type="InterPro" id="IPR000832">
    <property type="entry name" value="GPCR_2_secretin-like"/>
</dbReference>
<keyword evidence="3 6" id="KW-1133">Transmembrane helix</keyword>
<dbReference type="InterPro" id="IPR017981">
    <property type="entry name" value="GPCR_2-like_7TM"/>
</dbReference>
<dbReference type="PRINTS" id="PR00249">
    <property type="entry name" value="GPCRSECRETIN"/>
</dbReference>
<keyword evidence="5" id="KW-1015">Disulfide bond</keyword>
<reference evidence="10" key="2">
    <citation type="submission" date="2025-09" db="UniProtKB">
        <authorList>
            <consortium name="Ensembl"/>
        </authorList>
    </citation>
    <scope>IDENTIFICATION</scope>
</reference>
<evidence type="ECO:0000256" key="3">
    <source>
        <dbReference type="ARBA" id="ARBA00022989"/>
    </source>
</evidence>
<dbReference type="Gene3D" id="1.20.1070.10">
    <property type="entry name" value="Rhodopsin 7-helix transmembrane proteins"/>
    <property type="match status" value="1"/>
</dbReference>
<dbReference type="Ensembl" id="ENSAOWT00000031525.1">
    <property type="protein sequence ID" value="ENSAOWP00000027814.1"/>
    <property type="gene ID" value="ENSAOWG00000018745.1"/>
</dbReference>
<dbReference type="PANTHER" id="PTHR12011:SF326">
    <property type="entry name" value="ADHESION G-PROTEIN COUPLED RECEPTOR G5"/>
    <property type="match status" value="1"/>
</dbReference>
<organism evidence="10 11">
    <name type="scientific">Apteryx owenii</name>
    <name type="common">Little spotted kiwi</name>
    <dbReference type="NCBI Taxonomy" id="8824"/>
    <lineage>
        <taxon>Eukaryota</taxon>
        <taxon>Metazoa</taxon>
        <taxon>Chordata</taxon>
        <taxon>Craniata</taxon>
        <taxon>Vertebrata</taxon>
        <taxon>Euteleostomi</taxon>
        <taxon>Archelosauria</taxon>
        <taxon>Archosauria</taxon>
        <taxon>Dinosauria</taxon>
        <taxon>Saurischia</taxon>
        <taxon>Theropoda</taxon>
        <taxon>Coelurosauria</taxon>
        <taxon>Aves</taxon>
        <taxon>Palaeognathae</taxon>
        <taxon>Apterygiformes</taxon>
        <taxon>Apterygidae</taxon>
        <taxon>Apteryx</taxon>
    </lineage>
</organism>
<feature type="transmembrane region" description="Helical" evidence="6">
    <location>
        <begin position="407"/>
        <end position="427"/>
    </location>
</feature>
<dbReference type="InterPro" id="IPR000203">
    <property type="entry name" value="GPS"/>
</dbReference>
<keyword evidence="7" id="KW-0732">Signal</keyword>
<evidence type="ECO:0000256" key="4">
    <source>
        <dbReference type="ARBA" id="ARBA00023136"/>
    </source>
</evidence>
<dbReference type="GO" id="GO:0005886">
    <property type="term" value="C:plasma membrane"/>
    <property type="evidence" value="ECO:0007669"/>
    <property type="project" value="TreeGrafter"/>
</dbReference>
<evidence type="ECO:0000256" key="2">
    <source>
        <dbReference type="ARBA" id="ARBA00022692"/>
    </source>
</evidence>
<feature type="transmembrane region" description="Helical" evidence="6">
    <location>
        <begin position="469"/>
        <end position="490"/>
    </location>
</feature>
<dbReference type="GO" id="GO:0007166">
    <property type="term" value="P:cell surface receptor signaling pathway"/>
    <property type="evidence" value="ECO:0007669"/>
    <property type="project" value="InterPro"/>
</dbReference>
<dbReference type="Gene3D" id="2.60.220.50">
    <property type="match status" value="1"/>
</dbReference>
<feature type="transmembrane region" description="Helical" evidence="6">
    <location>
        <begin position="281"/>
        <end position="303"/>
    </location>
</feature>
<feature type="transmembrane region" description="Helical" evidence="6">
    <location>
        <begin position="315"/>
        <end position="338"/>
    </location>
</feature>
<evidence type="ECO:0000256" key="1">
    <source>
        <dbReference type="ARBA" id="ARBA00004141"/>
    </source>
</evidence>
<dbReference type="GO" id="GO:0007189">
    <property type="term" value="P:adenylate cyclase-activating G protein-coupled receptor signaling pathway"/>
    <property type="evidence" value="ECO:0007669"/>
    <property type="project" value="TreeGrafter"/>
</dbReference>
<dbReference type="InterPro" id="IPR046338">
    <property type="entry name" value="GAIN_dom_sf"/>
</dbReference>
<feature type="chain" id="PRO_5034175448" evidence="7">
    <location>
        <begin position="17"/>
        <end position="507"/>
    </location>
</feature>
<evidence type="ECO:0000313" key="10">
    <source>
        <dbReference type="Ensembl" id="ENSAOWP00000027814.1"/>
    </source>
</evidence>
<dbReference type="InterPro" id="IPR057244">
    <property type="entry name" value="GAIN_B"/>
</dbReference>
<name>A0A8B9QLM5_APTOW</name>
<dbReference type="AlphaFoldDB" id="A0A8B9QLM5"/>
<feature type="domain" description="GAIN-B" evidence="8">
    <location>
        <begin position="71"/>
        <end position="236"/>
    </location>
</feature>
<evidence type="ECO:0000256" key="6">
    <source>
        <dbReference type="SAM" id="Phobius"/>
    </source>
</evidence>
<reference evidence="10" key="1">
    <citation type="submission" date="2025-08" db="UniProtKB">
        <authorList>
            <consortium name="Ensembl"/>
        </authorList>
    </citation>
    <scope>IDENTIFICATION</scope>
</reference>
<feature type="signal peptide" evidence="7">
    <location>
        <begin position="1"/>
        <end position="16"/>
    </location>
</feature>
<accession>A0A8B9QLM5</accession>
<evidence type="ECO:0000256" key="7">
    <source>
        <dbReference type="SAM" id="SignalP"/>
    </source>
</evidence>
<evidence type="ECO:0000259" key="8">
    <source>
        <dbReference type="PROSITE" id="PS50221"/>
    </source>
</evidence>
<dbReference type="PANTHER" id="PTHR12011">
    <property type="entry name" value="ADHESION G-PROTEIN COUPLED RECEPTOR"/>
    <property type="match status" value="1"/>
</dbReference>
<feature type="transmembrane region" description="Helical" evidence="6">
    <location>
        <begin position="439"/>
        <end position="463"/>
    </location>
</feature>
<dbReference type="SMART" id="SM00303">
    <property type="entry name" value="GPS"/>
    <property type="match status" value="1"/>
</dbReference>
<proteinExistence type="predicted"/>
<feature type="transmembrane region" description="Helical" evidence="6">
    <location>
        <begin position="350"/>
        <end position="371"/>
    </location>
</feature>
<dbReference type="Proteomes" id="UP000694424">
    <property type="component" value="Unplaced"/>
</dbReference>
<feature type="domain" description="G-protein coupled receptors family 2 profile 2" evidence="9">
    <location>
        <begin position="244"/>
        <end position="491"/>
    </location>
</feature>
<sequence>MNAPLLSALILALTMAAQRSHDTDEVEEDVATLDSRLREGCGTAGDNMPRLSALEQKLAKVNFKQEILTFSFTTIQTHVLKLRAQGFNGLNLTSQMAQNRGRSSIPQHAMRFPAELMKDIQAGEVEQKLICIYIHSPCIFQDARNSSVLNDHILGAFLRNVRVTNLRQPVEIQFQHDKVLDSSNAICVFWLDGAGGKGLGSWSSEGCETRHSQGTVLCLCNHLTYFAVLLITPGDISQAELVSLTYISIVGCSISAAASLFILLFYCIFRRKKSDDTTKIHMNLLGALFLLNSGFLLSEPLALASVGLCQATAAFLHGCLLCTFAWMAAEAFHLYLLLIKVYNIYVRCYLLKLCLFGWGLPALVVISILLFKKDTYGYLDIKVADGYKNATMCWLTSRAAHNGTLCYAGLILLFNTLVLLIVVRILRSSRRQTGTARKDWATVLGLTCLLGITWGLAFFSFGVFFVPQLYLFTILNSLQGLFICLWYHAVHCRMERDPASTSSNASK</sequence>
<keyword evidence="2 6" id="KW-0812">Transmembrane</keyword>
<keyword evidence="4 6" id="KW-0472">Membrane</keyword>
<dbReference type="PROSITE" id="PS50261">
    <property type="entry name" value="G_PROTEIN_RECEP_F2_4"/>
    <property type="match status" value="1"/>
</dbReference>
<protein>
    <submittedName>
        <fullName evidence="10">Adhesion G protein-coupled receptor G5</fullName>
    </submittedName>
</protein>
<dbReference type="Pfam" id="PF01825">
    <property type="entry name" value="GPS"/>
    <property type="match status" value="1"/>
</dbReference>
<dbReference type="Pfam" id="PF00002">
    <property type="entry name" value="7tm_2"/>
    <property type="match status" value="1"/>
</dbReference>
<dbReference type="PROSITE" id="PS50221">
    <property type="entry name" value="GAIN_B"/>
    <property type="match status" value="1"/>
</dbReference>
<dbReference type="GO" id="GO:0004930">
    <property type="term" value="F:G protein-coupled receptor activity"/>
    <property type="evidence" value="ECO:0007669"/>
    <property type="project" value="InterPro"/>
</dbReference>
<evidence type="ECO:0000259" key="9">
    <source>
        <dbReference type="PROSITE" id="PS50261"/>
    </source>
</evidence>